<gene>
    <name evidence="1" type="ORF">LCGC14_1863930</name>
</gene>
<sequence>MEEKILTDHKGQRLSIKWDGTRFSLVEEWDARHGYGGKWPILLSPKEMYGASEFERKHNTKYRAELE</sequence>
<evidence type="ECO:0000313" key="1">
    <source>
        <dbReference type="EMBL" id="KKL94506.1"/>
    </source>
</evidence>
<dbReference type="AlphaFoldDB" id="A0A0F9GV10"/>
<comment type="caution">
    <text evidence="1">The sequence shown here is derived from an EMBL/GenBank/DDBJ whole genome shotgun (WGS) entry which is preliminary data.</text>
</comment>
<dbReference type="EMBL" id="LAZR01018906">
    <property type="protein sequence ID" value="KKL94506.1"/>
    <property type="molecule type" value="Genomic_DNA"/>
</dbReference>
<name>A0A0F9GV10_9ZZZZ</name>
<accession>A0A0F9GV10</accession>
<feature type="non-terminal residue" evidence="1">
    <location>
        <position position="67"/>
    </location>
</feature>
<proteinExistence type="predicted"/>
<protein>
    <submittedName>
        <fullName evidence="1">Uncharacterized protein</fullName>
    </submittedName>
</protein>
<reference evidence="1" key="1">
    <citation type="journal article" date="2015" name="Nature">
        <title>Complex archaea that bridge the gap between prokaryotes and eukaryotes.</title>
        <authorList>
            <person name="Spang A."/>
            <person name="Saw J.H."/>
            <person name="Jorgensen S.L."/>
            <person name="Zaremba-Niedzwiedzka K."/>
            <person name="Martijn J."/>
            <person name="Lind A.E."/>
            <person name="van Eijk R."/>
            <person name="Schleper C."/>
            <person name="Guy L."/>
            <person name="Ettema T.J."/>
        </authorList>
    </citation>
    <scope>NUCLEOTIDE SEQUENCE</scope>
</reference>
<organism evidence="1">
    <name type="scientific">marine sediment metagenome</name>
    <dbReference type="NCBI Taxonomy" id="412755"/>
    <lineage>
        <taxon>unclassified sequences</taxon>
        <taxon>metagenomes</taxon>
        <taxon>ecological metagenomes</taxon>
    </lineage>
</organism>